<dbReference type="PANTHER" id="PTHR31793">
    <property type="entry name" value="4-HYDROXYBENZOYL-COA THIOESTERASE FAMILY MEMBER"/>
    <property type="match status" value="1"/>
</dbReference>
<name>A0A316F1H3_9BURK</name>
<comment type="caution">
    <text evidence="3">The sequence shown here is derived from an EMBL/GenBank/DDBJ whole genome shotgun (WGS) entry which is preliminary data.</text>
</comment>
<evidence type="ECO:0000256" key="1">
    <source>
        <dbReference type="ARBA" id="ARBA00005953"/>
    </source>
</evidence>
<dbReference type="Pfam" id="PF13279">
    <property type="entry name" value="4HBT_2"/>
    <property type="match status" value="1"/>
</dbReference>
<dbReference type="SUPFAM" id="SSF54637">
    <property type="entry name" value="Thioesterase/thiol ester dehydrase-isomerase"/>
    <property type="match status" value="1"/>
</dbReference>
<dbReference type="Gene3D" id="3.10.129.10">
    <property type="entry name" value="Hotdog Thioesterase"/>
    <property type="match status" value="1"/>
</dbReference>
<proteinExistence type="inferred from homology"/>
<dbReference type="GO" id="GO:0047617">
    <property type="term" value="F:fatty acyl-CoA hydrolase activity"/>
    <property type="evidence" value="ECO:0007669"/>
    <property type="project" value="TreeGrafter"/>
</dbReference>
<dbReference type="GeneID" id="98340085"/>
<dbReference type="InterPro" id="IPR050563">
    <property type="entry name" value="4-hydroxybenzoyl-CoA_TE"/>
</dbReference>
<protein>
    <submittedName>
        <fullName evidence="3">Acyl-CoA thioester hydrolase</fullName>
    </submittedName>
</protein>
<dbReference type="Proteomes" id="UP000245754">
    <property type="component" value="Unassembled WGS sequence"/>
</dbReference>
<dbReference type="AlphaFoldDB" id="A0A316F1H3"/>
<reference evidence="3 4" key="1">
    <citation type="submission" date="2018-05" db="EMBL/GenBank/DDBJ databases">
        <title>Genomic Encyclopedia of Type Strains, Phase IV (KMG-V): Genome sequencing to study the core and pangenomes of soil and plant-associated prokaryotes.</title>
        <authorList>
            <person name="Whitman W."/>
        </authorList>
    </citation>
    <scope>NUCLEOTIDE SEQUENCE [LARGE SCALE GENOMIC DNA]</scope>
    <source>
        <strain evidence="3 4">SLV-132</strain>
    </source>
</reference>
<dbReference type="RefSeq" id="WP_109581153.1">
    <property type="nucleotide sequence ID" value="NZ_CAJPUX010000001.1"/>
</dbReference>
<comment type="similarity">
    <text evidence="1">Belongs to the 4-hydroxybenzoyl-CoA thioesterase family.</text>
</comment>
<accession>A0A316F1H3</accession>
<organism evidence="3 4">
    <name type="scientific">Cupriavidus plantarum</name>
    <dbReference type="NCBI Taxonomy" id="942865"/>
    <lineage>
        <taxon>Bacteria</taxon>
        <taxon>Pseudomonadati</taxon>
        <taxon>Pseudomonadota</taxon>
        <taxon>Betaproteobacteria</taxon>
        <taxon>Burkholderiales</taxon>
        <taxon>Burkholderiaceae</taxon>
        <taxon>Cupriavidus</taxon>
    </lineage>
</organism>
<sequence>MNPVLSHDITLSPAFHDLDPMNVVWHGNYARYVELARTALLQKFDYDYPAMRDSGYAWPIVDLRLRYVRPIVYGQTVTVRATIVEWEHRLKIDYLVRDAATGERLTKGYSVQVAVDMQTGEMCYECPPVLWERLGVKP</sequence>
<dbReference type="InterPro" id="IPR029069">
    <property type="entry name" value="HotDog_dom_sf"/>
</dbReference>
<keyword evidence="2 3" id="KW-0378">Hydrolase</keyword>
<dbReference type="PANTHER" id="PTHR31793:SF27">
    <property type="entry name" value="NOVEL THIOESTERASE SUPERFAMILY DOMAIN AND SAPOSIN A-TYPE DOMAIN CONTAINING PROTEIN (0610012H03RIK)"/>
    <property type="match status" value="1"/>
</dbReference>
<dbReference type="CDD" id="cd00586">
    <property type="entry name" value="4HBT"/>
    <property type="match status" value="1"/>
</dbReference>
<evidence type="ECO:0000313" key="3">
    <source>
        <dbReference type="EMBL" id="PWK37429.1"/>
    </source>
</evidence>
<evidence type="ECO:0000256" key="2">
    <source>
        <dbReference type="ARBA" id="ARBA00022801"/>
    </source>
</evidence>
<evidence type="ECO:0000313" key="4">
    <source>
        <dbReference type="Proteomes" id="UP000245754"/>
    </source>
</evidence>
<keyword evidence="4" id="KW-1185">Reference proteome</keyword>
<gene>
    <name evidence="3" type="ORF">C7419_1011311</name>
</gene>
<dbReference type="EMBL" id="QGGT01000001">
    <property type="protein sequence ID" value="PWK37429.1"/>
    <property type="molecule type" value="Genomic_DNA"/>
</dbReference>